<name>A0ABV1M1S4_9BURK</name>
<proteinExistence type="predicted"/>
<evidence type="ECO:0000313" key="3">
    <source>
        <dbReference type="Proteomes" id="UP001469089"/>
    </source>
</evidence>
<keyword evidence="1" id="KW-0812">Transmembrane</keyword>
<keyword evidence="2" id="KW-0614">Plasmid</keyword>
<keyword evidence="1" id="KW-0472">Membrane</keyword>
<dbReference type="EMBL" id="JAOALG010000003">
    <property type="protein sequence ID" value="MEQ5844395.1"/>
    <property type="molecule type" value="Genomic_DNA"/>
</dbReference>
<comment type="caution">
    <text evidence="2">The sequence shown here is derived from an EMBL/GenBank/DDBJ whole genome shotgun (WGS) entry which is preliminary data.</text>
</comment>
<accession>A0ABV1M1S4</accession>
<geneLocation type="plasmid" evidence="2">
    <name>pl1</name>
</geneLocation>
<feature type="transmembrane region" description="Helical" evidence="1">
    <location>
        <begin position="32"/>
        <end position="53"/>
    </location>
</feature>
<dbReference type="RefSeq" id="WP_349545992.1">
    <property type="nucleotide sequence ID" value="NZ_JAOALG010000003.1"/>
</dbReference>
<keyword evidence="1" id="KW-1133">Transmembrane helix</keyword>
<evidence type="ECO:0000256" key="1">
    <source>
        <dbReference type="SAM" id="Phobius"/>
    </source>
</evidence>
<dbReference type="Proteomes" id="UP001469089">
    <property type="component" value="Unassembled WGS sequence"/>
</dbReference>
<evidence type="ECO:0000313" key="2">
    <source>
        <dbReference type="EMBL" id="MEQ5844395.1"/>
    </source>
</evidence>
<keyword evidence="3" id="KW-1185">Reference proteome</keyword>
<reference evidence="2 3" key="1">
    <citation type="journal article" date="2024" name="Chem. Sci.">
        <title>Discovery of a lagriamide polyketide by integrated genome mining, isotopic labeling, and untargeted metabolomics.</title>
        <authorList>
            <person name="Fergusson C.H."/>
            <person name="Saulog J."/>
            <person name="Paulo B.S."/>
            <person name="Wilson D.M."/>
            <person name="Liu D.Y."/>
            <person name="Morehouse N.J."/>
            <person name="Waterworth S."/>
            <person name="Barkei J."/>
            <person name="Gray C.A."/>
            <person name="Kwan J.C."/>
            <person name="Eustaquio A.S."/>
            <person name="Linington R.G."/>
        </authorList>
    </citation>
    <scope>NUCLEOTIDE SEQUENCE [LARGE SCALE GENOMIC DNA]</scope>
    <source>
        <strain evidence="2 3">RL17-338-BIF-B</strain>
    </source>
</reference>
<protein>
    <submittedName>
        <fullName evidence="2">Uncharacterized protein</fullName>
    </submittedName>
</protein>
<organism evidence="2 3">
    <name type="scientific">Paraburkholderia acidicola</name>
    <dbReference type="NCBI Taxonomy" id="1912599"/>
    <lineage>
        <taxon>Bacteria</taxon>
        <taxon>Pseudomonadati</taxon>
        <taxon>Pseudomonadota</taxon>
        <taxon>Betaproteobacteria</taxon>
        <taxon>Burkholderiales</taxon>
        <taxon>Burkholderiaceae</taxon>
        <taxon>Paraburkholderia</taxon>
    </lineage>
</organism>
<sequence>MDHRVGVPAHGSLDEKIVHQQYLAGQRLIRGIGLFAVSTASVLLIVVAAVSYVR</sequence>
<gene>
    <name evidence="2" type="ORF">N0A02_33615</name>
</gene>